<sequence>MFTLPKKCIPCEGGINPLPREKVEEYLKVVPGWTHRQTPSSADLRFADGFGKARASAGGQGDMGIHDQIEREFKFKDFKEAVAFINKVAEIAEEEGHHPNIYLHGWNKVRLEMYTHAIGGLHENDFVIAAKVNAMI</sequence>
<accession>A0A1F7UHW3</accession>
<dbReference type="STRING" id="1802397.A3J43_02900"/>
<evidence type="ECO:0000256" key="1">
    <source>
        <dbReference type="ARBA" id="ARBA00001554"/>
    </source>
</evidence>
<evidence type="ECO:0000256" key="2">
    <source>
        <dbReference type="ARBA" id="ARBA00006472"/>
    </source>
</evidence>
<comment type="caution">
    <text evidence="5">The sequence shown here is derived from an EMBL/GenBank/DDBJ whole genome shotgun (WGS) entry which is preliminary data.</text>
</comment>
<dbReference type="CDD" id="cd00913">
    <property type="entry name" value="PCD_DCoH_subfamily_a"/>
    <property type="match status" value="1"/>
</dbReference>
<dbReference type="Pfam" id="PF01329">
    <property type="entry name" value="Pterin_4a"/>
    <property type="match status" value="1"/>
</dbReference>
<dbReference type="HAMAP" id="MF_00434">
    <property type="entry name" value="Pterin_4_alpha"/>
    <property type="match status" value="1"/>
</dbReference>
<dbReference type="Proteomes" id="UP000176604">
    <property type="component" value="Unassembled WGS sequence"/>
</dbReference>
<dbReference type="Gene3D" id="3.30.1360.20">
    <property type="entry name" value="Transcriptional coactivator/pterin dehydratase"/>
    <property type="match status" value="1"/>
</dbReference>
<dbReference type="PANTHER" id="PTHR12599:SF0">
    <property type="entry name" value="PTERIN-4-ALPHA-CARBINOLAMINE DEHYDRATASE"/>
    <property type="match status" value="1"/>
</dbReference>
<dbReference type="AlphaFoldDB" id="A0A1F7UHW3"/>
<dbReference type="EC" id="4.2.1.96" evidence="4"/>
<comment type="similarity">
    <text evidence="2 4">Belongs to the pterin-4-alpha-carbinolamine dehydratase family.</text>
</comment>
<evidence type="ECO:0000313" key="6">
    <source>
        <dbReference type="Proteomes" id="UP000176604"/>
    </source>
</evidence>
<dbReference type="EMBL" id="MGEF01000049">
    <property type="protein sequence ID" value="OGL77886.1"/>
    <property type="molecule type" value="Genomic_DNA"/>
</dbReference>
<evidence type="ECO:0000256" key="3">
    <source>
        <dbReference type="ARBA" id="ARBA00023239"/>
    </source>
</evidence>
<proteinExistence type="inferred from homology"/>
<comment type="catalytic activity">
    <reaction evidence="1 4">
        <text>(4aS,6R)-4a-hydroxy-L-erythro-5,6,7,8-tetrahydrobiopterin = (6R)-L-erythro-6,7-dihydrobiopterin + H2O</text>
        <dbReference type="Rhea" id="RHEA:11920"/>
        <dbReference type="ChEBI" id="CHEBI:15377"/>
        <dbReference type="ChEBI" id="CHEBI:15642"/>
        <dbReference type="ChEBI" id="CHEBI:43120"/>
        <dbReference type="EC" id="4.2.1.96"/>
    </reaction>
</comment>
<dbReference type="InterPro" id="IPR036428">
    <property type="entry name" value="PCD_sf"/>
</dbReference>
<evidence type="ECO:0000313" key="5">
    <source>
        <dbReference type="EMBL" id="OGL77886.1"/>
    </source>
</evidence>
<dbReference type="SUPFAM" id="SSF55248">
    <property type="entry name" value="PCD-like"/>
    <property type="match status" value="1"/>
</dbReference>
<keyword evidence="3 4" id="KW-0456">Lyase</keyword>
<dbReference type="InterPro" id="IPR001533">
    <property type="entry name" value="Pterin_deHydtase"/>
</dbReference>
<dbReference type="GO" id="GO:0008124">
    <property type="term" value="F:4-alpha-hydroxytetrahydrobiopterin dehydratase activity"/>
    <property type="evidence" value="ECO:0007669"/>
    <property type="project" value="UniProtKB-UniRule"/>
</dbReference>
<dbReference type="PANTHER" id="PTHR12599">
    <property type="entry name" value="PTERIN-4-ALPHA-CARBINOLAMINE DEHYDRATASE"/>
    <property type="match status" value="1"/>
</dbReference>
<name>A0A1F7UHW3_9BACT</name>
<reference evidence="5 6" key="1">
    <citation type="journal article" date="2016" name="Nat. Commun.">
        <title>Thousands of microbial genomes shed light on interconnected biogeochemical processes in an aquifer system.</title>
        <authorList>
            <person name="Anantharaman K."/>
            <person name="Brown C.T."/>
            <person name="Hug L.A."/>
            <person name="Sharon I."/>
            <person name="Castelle C.J."/>
            <person name="Probst A.J."/>
            <person name="Thomas B.C."/>
            <person name="Singh A."/>
            <person name="Wilkins M.J."/>
            <person name="Karaoz U."/>
            <person name="Brodie E.L."/>
            <person name="Williams K.H."/>
            <person name="Hubbard S.S."/>
            <person name="Banfield J.F."/>
        </authorList>
    </citation>
    <scope>NUCLEOTIDE SEQUENCE [LARGE SCALE GENOMIC DNA]</scope>
</reference>
<protein>
    <recommendedName>
        <fullName evidence="4">Putative pterin-4-alpha-carbinolamine dehydratase</fullName>
        <shortName evidence="4">PHS</shortName>
        <ecNumber evidence="4">4.2.1.96</ecNumber>
    </recommendedName>
    <alternativeName>
        <fullName evidence="4">4-alpha-hydroxy-tetrahydropterin dehydratase</fullName>
    </alternativeName>
    <alternativeName>
        <fullName evidence="4">Pterin carbinolamine dehydratase</fullName>
        <shortName evidence="4">PCD</shortName>
    </alternativeName>
</protein>
<gene>
    <name evidence="5" type="ORF">A3J43_02900</name>
</gene>
<evidence type="ECO:0000256" key="4">
    <source>
        <dbReference type="HAMAP-Rule" id="MF_00434"/>
    </source>
</evidence>
<organism evidence="5 6">
    <name type="scientific">Candidatus Uhrbacteria bacterium RIFCSPHIGHO2_12_FULL_54_23</name>
    <dbReference type="NCBI Taxonomy" id="1802397"/>
    <lineage>
        <taxon>Bacteria</taxon>
        <taxon>Candidatus Uhriibacteriota</taxon>
    </lineage>
</organism>
<dbReference type="GO" id="GO:0006729">
    <property type="term" value="P:tetrahydrobiopterin biosynthetic process"/>
    <property type="evidence" value="ECO:0007669"/>
    <property type="project" value="InterPro"/>
</dbReference>